<sequence>MIVLGFLQGRISCVVHVNPHNQTIVHQDCYPE</sequence>
<dbReference type="HOGENOM" id="CLU_3392913_0_0_1"/>
<proteinExistence type="evidence at transcript level"/>
<organism evidence="1">
    <name type="scientific">Zea mays</name>
    <name type="common">Maize</name>
    <dbReference type="NCBI Taxonomy" id="4577"/>
    <lineage>
        <taxon>Eukaryota</taxon>
        <taxon>Viridiplantae</taxon>
        <taxon>Streptophyta</taxon>
        <taxon>Embryophyta</taxon>
        <taxon>Tracheophyta</taxon>
        <taxon>Spermatophyta</taxon>
        <taxon>Magnoliopsida</taxon>
        <taxon>Liliopsida</taxon>
        <taxon>Poales</taxon>
        <taxon>Poaceae</taxon>
        <taxon>PACMAD clade</taxon>
        <taxon>Panicoideae</taxon>
        <taxon>Andropogonodae</taxon>
        <taxon>Andropogoneae</taxon>
        <taxon>Tripsacinae</taxon>
        <taxon>Zea</taxon>
    </lineage>
</organism>
<dbReference type="AlphaFoldDB" id="B4FW21"/>
<accession>B4FW21</accession>
<dbReference type="EMBL" id="BT041309">
    <property type="protein sequence ID" value="ACF86314.1"/>
    <property type="molecule type" value="mRNA"/>
</dbReference>
<reference evidence="1" key="1">
    <citation type="journal article" date="2009" name="PLoS Genet.">
        <title>Sequencing, mapping, and analysis of 27,455 maize full-length cDNAs.</title>
        <authorList>
            <person name="Soderlund C."/>
            <person name="Descour A."/>
            <person name="Kudrna D."/>
            <person name="Bomhoff M."/>
            <person name="Boyd L."/>
            <person name="Currie J."/>
            <person name="Angelova A."/>
            <person name="Collura K."/>
            <person name="Wissotski M."/>
            <person name="Ashley E."/>
            <person name="Morrow D."/>
            <person name="Fernandes J."/>
            <person name="Walbot V."/>
            <person name="Yu Y."/>
        </authorList>
    </citation>
    <scope>NUCLEOTIDE SEQUENCE</scope>
    <source>
        <strain evidence="1">B73</strain>
    </source>
</reference>
<name>B4FW21_MAIZE</name>
<protein>
    <submittedName>
        <fullName evidence="1">Uncharacterized protein</fullName>
    </submittedName>
</protein>
<evidence type="ECO:0000313" key="1">
    <source>
        <dbReference type="EMBL" id="ACF86314.1"/>
    </source>
</evidence>